<feature type="compositionally biased region" description="Pro residues" evidence="1">
    <location>
        <begin position="351"/>
        <end position="360"/>
    </location>
</feature>
<dbReference type="CDD" id="cd18186">
    <property type="entry name" value="BTB_POZ_ZBTB_KLHL-like"/>
    <property type="match status" value="1"/>
</dbReference>
<dbReference type="Proteomes" id="UP001652661">
    <property type="component" value="Chromosome 3L"/>
</dbReference>
<dbReference type="PANTHER" id="PTHR45774">
    <property type="entry name" value="BTB/POZ DOMAIN-CONTAINING"/>
    <property type="match status" value="1"/>
</dbReference>
<evidence type="ECO:0000259" key="2">
    <source>
        <dbReference type="PROSITE" id="PS50097"/>
    </source>
</evidence>
<dbReference type="SMART" id="SM00225">
    <property type="entry name" value="BTB"/>
    <property type="match status" value="1"/>
</dbReference>
<dbReference type="RefSeq" id="XP_017021368.1">
    <property type="nucleotide sequence ID" value="XM_017165879.3"/>
</dbReference>
<dbReference type="GO" id="GO:0005829">
    <property type="term" value="C:cytosol"/>
    <property type="evidence" value="ECO:0007669"/>
    <property type="project" value="TreeGrafter"/>
</dbReference>
<dbReference type="SUPFAM" id="SSF54695">
    <property type="entry name" value="POZ domain"/>
    <property type="match status" value="1"/>
</dbReference>
<dbReference type="InterPro" id="IPR000210">
    <property type="entry name" value="BTB/POZ_dom"/>
</dbReference>
<dbReference type="InterPro" id="IPR011333">
    <property type="entry name" value="SKP1/BTB/POZ_sf"/>
</dbReference>
<organism evidence="3 4">
    <name type="scientific">Drosophila kikkawai</name>
    <name type="common">Fruit fly</name>
    <dbReference type="NCBI Taxonomy" id="30033"/>
    <lineage>
        <taxon>Eukaryota</taxon>
        <taxon>Metazoa</taxon>
        <taxon>Ecdysozoa</taxon>
        <taxon>Arthropoda</taxon>
        <taxon>Hexapoda</taxon>
        <taxon>Insecta</taxon>
        <taxon>Pterygota</taxon>
        <taxon>Neoptera</taxon>
        <taxon>Endopterygota</taxon>
        <taxon>Diptera</taxon>
        <taxon>Brachycera</taxon>
        <taxon>Muscomorpha</taxon>
        <taxon>Ephydroidea</taxon>
        <taxon>Drosophilidae</taxon>
        <taxon>Drosophila</taxon>
        <taxon>Sophophora</taxon>
    </lineage>
</organism>
<feature type="region of interest" description="Disordered" evidence="1">
    <location>
        <begin position="225"/>
        <end position="245"/>
    </location>
</feature>
<feature type="region of interest" description="Disordered" evidence="1">
    <location>
        <begin position="341"/>
        <end position="365"/>
    </location>
</feature>
<dbReference type="Pfam" id="PF00651">
    <property type="entry name" value="BTB"/>
    <property type="match status" value="1"/>
</dbReference>
<keyword evidence="3" id="KW-1185">Reference proteome</keyword>
<dbReference type="PANTHER" id="PTHR45774:SF3">
    <property type="entry name" value="BTB (POZ) DOMAIN-CONTAINING 2B-RELATED"/>
    <property type="match status" value="1"/>
</dbReference>
<reference evidence="4" key="1">
    <citation type="submission" date="2025-08" db="UniProtKB">
        <authorList>
            <consortium name="RefSeq"/>
        </authorList>
    </citation>
    <scope>IDENTIFICATION</scope>
    <source>
        <strain evidence="4">14028-0561.14</strain>
        <tissue evidence="4">Whole fly</tissue>
    </source>
</reference>
<protein>
    <submittedName>
        <fullName evidence="4">BTB/POZ domain-containing protein 2</fullName>
    </submittedName>
</protein>
<dbReference type="OrthoDB" id="7492888at2759"/>
<feature type="compositionally biased region" description="Basic and acidic residues" evidence="1">
    <location>
        <begin position="341"/>
        <end position="350"/>
    </location>
</feature>
<evidence type="ECO:0000313" key="3">
    <source>
        <dbReference type="Proteomes" id="UP001652661"/>
    </source>
</evidence>
<dbReference type="AlphaFoldDB" id="A0A6P4IFP9"/>
<dbReference type="GO" id="GO:0022008">
    <property type="term" value="P:neurogenesis"/>
    <property type="evidence" value="ECO:0007669"/>
    <property type="project" value="TreeGrafter"/>
</dbReference>
<accession>A0A6P4IFP9</accession>
<evidence type="ECO:0000256" key="1">
    <source>
        <dbReference type="SAM" id="MobiDB-lite"/>
    </source>
</evidence>
<gene>
    <name evidence="4" type="primary">LOC108074013</name>
</gene>
<dbReference type="GeneID" id="108074013"/>
<proteinExistence type="predicted"/>
<dbReference type="PROSITE" id="PS50097">
    <property type="entry name" value="BTB"/>
    <property type="match status" value="1"/>
</dbReference>
<sequence length="382" mass="43785">MADPGWPTTRSYPHPKLSASLVEIGQSNRHADCCFLIETSFGIRRFACHKLIFSCASEVFDRMLYGDYSEANSGEVRLDDVDPDTFEKFRDYLYGYEYNKLQKYDFETLMQLCEFGNKYLVQSIEEDCVHELLSRKDNYGNAELLQLFQCAHRLNKQNMIEQVGWVLRCKYTSPLTQSGIYEFNPDVFKSYLEVIAGRMREADRFCLLEMYLKHNGIDGIDGSTEAAVPAPAASPGCNSDSEEWGEEVSPTQDLQQLQQIPAAAAATTTSHTLLTKEEEKNNYITELVGLINFVRFTPMEFHDGPGQSSFLTLAQKYDFMYKIARNTVPELDLKMGFDSDQFSDRRRRDTTPPPPPPPPLLSWHHTPRVCRRHRTAVGRFDL</sequence>
<name>A0A6P4IFP9_DROKI</name>
<feature type="domain" description="BTB" evidence="2">
    <location>
        <begin position="31"/>
        <end position="94"/>
    </location>
</feature>
<evidence type="ECO:0000313" key="4">
    <source>
        <dbReference type="RefSeq" id="XP_017021368.1"/>
    </source>
</evidence>
<dbReference type="Gene3D" id="3.30.710.10">
    <property type="entry name" value="Potassium Channel Kv1.1, Chain A"/>
    <property type="match status" value="1"/>
</dbReference>